<evidence type="ECO:0000256" key="5">
    <source>
        <dbReference type="ARBA" id="ARBA00022833"/>
    </source>
</evidence>
<dbReference type="PROSITE" id="PS50089">
    <property type="entry name" value="ZF_RING_2"/>
    <property type="match status" value="1"/>
</dbReference>
<evidence type="ECO:0000259" key="16">
    <source>
        <dbReference type="PROSITE" id="PS50089"/>
    </source>
</evidence>
<evidence type="ECO:0008006" key="20">
    <source>
        <dbReference type="Google" id="ProtNLM"/>
    </source>
</evidence>
<dbReference type="GO" id="GO:0003723">
    <property type="term" value="F:RNA binding"/>
    <property type="evidence" value="ECO:0007669"/>
    <property type="project" value="UniProtKB-UniRule"/>
</dbReference>
<feature type="compositionally biased region" description="Low complexity" evidence="14">
    <location>
        <begin position="468"/>
        <end position="477"/>
    </location>
</feature>
<keyword evidence="15" id="KW-0812">Transmembrane</keyword>
<keyword evidence="15" id="KW-1133">Transmembrane helix</keyword>
<evidence type="ECO:0000256" key="13">
    <source>
        <dbReference type="SAM" id="Coils"/>
    </source>
</evidence>
<dbReference type="InterPro" id="IPR039780">
    <property type="entry name" value="Mot2"/>
</dbReference>
<dbReference type="GO" id="GO:0061630">
    <property type="term" value="F:ubiquitin protein ligase activity"/>
    <property type="evidence" value="ECO:0007669"/>
    <property type="project" value="UniProtKB-ARBA"/>
</dbReference>
<evidence type="ECO:0000256" key="6">
    <source>
        <dbReference type="ARBA" id="ARBA00022884"/>
    </source>
</evidence>
<feature type="compositionally biased region" description="Basic and acidic residues" evidence="14">
    <location>
        <begin position="479"/>
        <end position="495"/>
    </location>
</feature>
<dbReference type="InterPro" id="IPR003954">
    <property type="entry name" value="RRM_euk-type"/>
</dbReference>
<dbReference type="InterPro" id="IPR013083">
    <property type="entry name" value="Znf_RING/FYVE/PHD"/>
</dbReference>
<keyword evidence="10" id="KW-0539">Nucleus</keyword>
<protein>
    <recommendedName>
        <fullName evidence="20">CCR4-NOT transcription complex subunit 4</fullName>
    </recommendedName>
</protein>
<feature type="compositionally biased region" description="Basic and acidic residues" evidence="14">
    <location>
        <begin position="1269"/>
        <end position="1285"/>
    </location>
</feature>
<feature type="compositionally biased region" description="Pro residues" evidence="14">
    <location>
        <begin position="362"/>
        <end position="372"/>
    </location>
</feature>
<dbReference type="PANTHER" id="PTHR12603">
    <property type="entry name" value="CCR4-NOT TRANSCRIPTION COMPLEX RELATED"/>
    <property type="match status" value="1"/>
</dbReference>
<dbReference type="GO" id="GO:0000956">
    <property type="term" value="P:nuclear-transcribed mRNA catabolic process"/>
    <property type="evidence" value="ECO:0007669"/>
    <property type="project" value="UniProtKB-ARBA"/>
</dbReference>
<feature type="region of interest" description="Disordered" evidence="14">
    <location>
        <begin position="603"/>
        <end position="634"/>
    </location>
</feature>
<feature type="region of interest" description="Disordered" evidence="14">
    <location>
        <begin position="254"/>
        <end position="400"/>
    </location>
</feature>
<keyword evidence="5" id="KW-0862">Zinc</keyword>
<evidence type="ECO:0000256" key="7">
    <source>
        <dbReference type="ARBA" id="ARBA00023015"/>
    </source>
</evidence>
<feature type="domain" description="RING-type" evidence="16">
    <location>
        <begin position="15"/>
        <end position="58"/>
    </location>
</feature>
<feature type="region of interest" description="Disordered" evidence="14">
    <location>
        <begin position="415"/>
        <end position="549"/>
    </location>
</feature>
<feature type="compositionally biased region" description="Low complexity" evidence="14">
    <location>
        <begin position="1290"/>
        <end position="1302"/>
    </location>
</feature>
<dbReference type="InterPro" id="IPR000504">
    <property type="entry name" value="RRM_dom"/>
</dbReference>
<dbReference type="GO" id="GO:0008270">
    <property type="term" value="F:zinc ion binding"/>
    <property type="evidence" value="ECO:0007669"/>
    <property type="project" value="UniProtKB-KW"/>
</dbReference>
<keyword evidence="9" id="KW-0804">Transcription</keyword>
<gene>
    <name evidence="18" type="ORF">B0T21DRAFT_391388</name>
</gene>
<keyword evidence="6 12" id="KW-0694">RNA-binding</keyword>
<feature type="compositionally biased region" description="Low complexity" evidence="14">
    <location>
        <begin position="1158"/>
        <end position="1176"/>
    </location>
</feature>
<feature type="compositionally biased region" description="Low complexity" evidence="14">
    <location>
        <begin position="1015"/>
        <end position="1030"/>
    </location>
</feature>
<evidence type="ECO:0000256" key="3">
    <source>
        <dbReference type="ARBA" id="ARBA00022723"/>
    </source>
</evidence>
<feature type="compositionally biased region" description="Polar residues" evidence="14">
    <location>
        <begin position="517"/>
        <end position="542"/>
    </location>
</feature>
<keyword evidence="15" id="KW-0472">Membrane</keyword>
<evidence type="ECO:0000256" key="2">
    <source>
        <dbReference type="ARBA" id="ARBA00022491"/>
    </source>
</evidence>
<dbReference type="PANTHER" id="PTHR12603:SF0">
    <property type="entry name" value="CCR4-NOT TRANSCRIPTION COMPLEX SUBUNIT 4"/>
    <property type="match status" value="1"/>
</dbReference>
<dbReference type="EMBL" id="JAUKTV010000004">
    <property type="protein sequence ID" value="KAK0739154.1"/>
    <property type="molecule type" value="Genomic_DNA"/>
</dbReference>
<feature type="region of interest" description="Disordered" evidence="14">
    <location>
        <begin position="561"/>
        <end position="588"/>
    </location>
</feature>
<dbReference type="GO" id="GO:0005634">
    <property type="term" value="C:nucleus"/>
    <property type="evidence" value="ECO:0007669"/>
    <property type="project" value="UniProtKB-SubCell"/>
</dbReference>
<dbReference type="InterPro" id="IPR039515">
    <property type="entry name" value="NOT4_mRING-HC-C4C4"/>
</dbReference>
<feature type="compositionally biased region" description="Basic and acidic residues" evidence="14">
    <location>
        <begin position="434"/>
        <end position="446"/>
    </location>
</feature>
<dbReference type="Proteomes" id="UP001172159">
    <property type="component" value="Unassembled WGS sequence"/>
</dbReference>
<dbReference type="CDD" id="cd16618">
    <property type="entry name" value="mRING-HC-C4C4_CNOT4"/>
    <property type="match status" value="1"/>
</dbReference>
<evidence type="ECO:0000256" key="8">
    <source>
        <dbReference type="ARBA" id="ARBA00023054"/>
    </source>
</evidence>
<dbReference type="PROSITE" id="PS50102">
    <property type="entry name" value="RRM"/>
    <property type="match status" value="1"/>
</dbReference>
<feature type="compositionally biased region" description="Low complexity" evidence="14">
    <location>
        <begin position="348"/>
        <end position="361"/>
    </location>
</feature>
<evidence type="ECO:0000256" key="10">
    <source>
        <dbReference type="ARBA" id="ARBA00023242"/>
    </source>
</evidence>
<organism evidence="18 19">
    <name type="scientific">Apiosordaria backusii</name>
    <dbReference type="NCBI Taxonomy" id="314023"/>
    <lineage>
        <taxon>Eukaryota</taxon>
        <taxon>Fungi</taxon>
        <taxon>Dikarya</taxon>
        <taxon>Ascomycota</taxon>
        <taxon>Pezizomycotina</taxon>
        <taxon>Sordariomycetes</taxon>
        <taxon>Sordariomycetidae</taxon>
        <taxon>Sordariales</taxon>
        <taxon>Lasiosphaeriaceae</taxon>
        <taxon>Apiosordaria</taxon>
    </lineage>
</organism>
<name>A0AA40BRP3_9PEZI</name>
<feature type="compositionally biased region" description="Basic and acidic residues" evidence="14">
    <location>
        <begin position="90"/>
        <end position="107"/>
    </location>
</feature>
<evidence type="ECO:0000256" key="15">
    <source>
        <dbReference type="SAM" id="Phobius"/>
    </source>
</evidence>
<dbReference type="SMART" id="SM00360">
    <property type="entry name" value="RRM"/>
    <property type="match status" value="1"/>
</dbReference>
<evidence type="ECO:0000256" key="9">
    <source>
        <dbReference type="ARBA" id="ARBA00023163"/>
    </source>
</evidence>
<feature type="region of interest" description="Disordered" evidence="14">
    <location>
        <begin position="933"/>
        <end position="1310"/>
    </location>
</feature>
<evidence type="ECO:0000256" key="14">
    <source>
        <dbReference type="SAM" id="MobiDB-lite"/>
    </source>
</evidence>
<feature type="region of interest" description="Disordered" evidence="14">
    <location>
        <begin position="860"/>
        <end position="882"/>
    </location>
</feature>
<keyword evidence="2" id="KW-0678">Repressor</keyword>
<feature type="domain" description="RRM" evidence="17">
    <location>
        <begin position="121"/>
        <end position="207"/>
    </location>
</feature>
<feature type="compositionally biased region" description="Low complexity" evidence="14">
    <location>
        <begin position="1250"/>
        <end position="1268"/>
    </location>
</feature>
<sequence>MTHQDTFIDDDEDTCPLCIEEFDLSDRNFRPCPCGYQICQFCFNNIRNNMNGLCPACRRPYNEATIEYKVVTPEEYAAFRANVAKSQKKRAAEQRQKEAQKREAENHSRKNLVGVRVVQKNLVYVTGLQPTVREDELLKTLRKPEFFGQYGNIQKISISNRRGTDGHNQSLGVYVTFEKQEDATKCIQAVNGSMNGDRVLRAQLGTTKYCSAWLRHETCTNRQCMFLHELAEEEDSYTRQDLSSINGINAQKPIHAAGSSRSASRQQSHPSPAPAAAQPMIRSSSKDGSDHGDGPALPATANWARNPQVRSRRGSHATSGAAPSPAISNSLPVTTESAVEDETPADVPASAPGPSTAAPASAPAPPPAPTPTPVAAAPATRTKSAKTPAERAKRTTQDTLKSLLKSLEGCSLAWPKLGGEQDDNSKFPPLFDPRGGERRRAMRESEEASTTGDQLTASVREPSEGEPESSGSLALGGEPEDRDHTRDTHGFDPRRTAQPPIQRGSGDGFFGQAVGSGLSQSTTNLGSIGTASRTMTPQQQTFMRPPGGFVEHLSAQTNNLFQGQGHNRQGSRFSFANDNRDATSSTSVKLTGNPRIMAQQSSMMPSSFHNQAGNQYYGSSMPPPPPGLKSTGTPPGMFGQHGFGLAAFSGASKDNDLMQQLINRSRGAGAQAHDSGKREYMFSFNPNQYPPSNSSTPAPASNHLGSLFASQPGAFQDMGSKQKKKGKKHRNANTSSSGGSGIVDLADPSILQARMQSHQQSLQQQQQNLQQQSNGGLGPGVFGGQSQEDDLLSLEEFRPSIDALVADEPIDVNIRHPPGGFEIFGRTRTPSAPPGLPIPSVQHSPAISHASLHTMNFGRQTPSVASPKVSSKAATSAAPSPLISKRTITPSASEAKNIIKALAAESGLSKEIAKSKTPKIVALQDEDFPALNSPKASAVATPVATPKPTPSKASSSKKALGESAPEKTSKKSKKEEKKEKKEREKAERAEREKAEKAEKEKQKAEEKEKEKEKATASAAAKPAPVKVVEQPSSAVPSKAAEKPVATASDKKNDKRPVPGILNIAAATKVSQIRSLEAPSASTKSAATEKDSAFPALPTPTPVSVSSPLSRAAPKTLRLVATPKTETPSTPIMGGGPALPAPSARSSAAASAHRPETPASEPISDSASIISASISASRTNSPPPSSKIGSAPVRTTTKSQQRKQRKELTKKESAVLAAQPIKAEPEVEIGPIIGRKKKQKKEKEKPAAIQSSATTSKTSEPPAATPPASKETKEAKEVKEVKEESSTYRSTANETTTLTGEPTTKNRYDSHGLHGLHTKNCRFVAAAVAALGNGPLPHEVLQNLHDSGLVPENLEKLAFLQPTTIPLDRWKNDINAAGLWELAAKNTMTPTKNMVTEEDQAILLSGKPVRKVVDGVRILITPNGDCVRNLTADEEERFLELQSEIAEESASPASFVSARHETGSGFSLVKGRAVPNGPPSYFPQGKGAFPSDPVNKIQREEAIYYINQYVLPRLNLNSRDMSFPKAISNWTGSGAAQTGGNTAGQAAAAQNAAAAANLGAMAPWLYGAGGPGGGHGHDVVDAVAPELSYPGPVGAFADGGSGAGGFASYLEGGVEGELQGQTKSATGAGAGAAGPFGNVPLMSLEDAEQALSAARKEAEKLERSFEEDDDEEMDMDVVVHDGVVLVGMAVGLARALRGLGSVHEAAFAAVWMAVVLVEGLSKRVQAQYRFCAVIVDIVVREWAGYVGLLELYVVLFRRLCDMFFWGVGNSGEAYESLPSQGWWLFIAWAMGMYLRFGIFQGLQNRRSGTLFRVELSF</sequence>
<feature type="compositionally biased region" description="Low complexity" evidence="14">
    <location>
        <begin position="1140"/>
        <end position="1151"/>
    </location>
</feature>
<feature type="compositionally biased region" description="Low complexity" evidence="14">
    <location>
        <begin position="861"/>
        <end position="881"/>
    </location>
</feature>
<keyword evidence="4 11" id="KW-0863">Zinc-finger</keyword>
<dbReference type="FunFam" id="3.30.70.330:FF:000257">
    <property type="entry name" value="CCR4-NOT core complex subunit Not4"/>
    <property type="match status" value="1"/>
</dbReference>
<keyword evidence="8 13" id="KW-0175">Coiled coil</keyword>
<feature type="transmembrane region" description="Helical" evidence="15">
    <location>
        <begin position="1781"/>
        <end position="1801"/>
    </location>
</feature>
<comment type="caution">
    <text evidence="18">The sequence shown here is derived from an EMBL/GenBank/DDBJ whole genome shotgun (WGS) entry which is preliminary data.</text>
</comment>
<keyword evidence="7" id="KW-0805">Transcription regulation</keyword>
<dbReference type="Gene3D" id="3.30.70.330">
    <property type="match status" value="1"/>
</dbReference>
<dbReference type="InterPro" id="IPR012677">
    <property type="entry name" value="Nucleotide-bd_a/b_plait_sf"/>
</dbReference>
<dbReference type="Pfam" id="PF00076">
    <property type="entry name" value="RRM_1"/>
    <property type="match status" value="1"/>
</dbReference>
<dbReference type="GO" id="GO:0016567">
    <property type="term" value="P:protein ubiquitination"/>
    <property type="evidence" value="ECO:0007669"/>
    <property type="project" value="TreeGrafter"/>
</dbReference>
<evidence type="ECO:0000256" key="4">
    <source>
        <dbReference type="ARBA" id="ARBA00022771"/>
    </source>
</evidence>
<feature type="coiled-coil region" evidence="13">
    <location>
        <begin position="1640"/>
        <end position="1670"/>
    </location>
</feature>
<comment type="subcellular location">
    <subcellularLocation>
        <location evidence="1">Nucleus</location>
    </subcellularLocation>
</comment>
<dbReference type="InterPro" id="IPR035979">
    <property type="entry name" value="RBD_domain_sf"/>
</dbReference>
<dbReference type="GO" id="GO:0051254">
    <property type="term" value="P:positive regulation of RNA metabolic process"/>
    <property type="evidence" value="ECO:0007669"/>
    <property type="project" value="UniProtKB-ARBA"/>
</dbReference>
<feature type="compositionally biased region" description="Low complexity" evidence="14">
    <location>
        <begin position="933"/>
        <end position="958"/>
    </location>
</feature>
<evidence type="ECO:0000313" key="19">
    <source>
        <dbReference type="Proteomes" id="UP001172159"/>
    </source>
</evidence>
<feature type="region of interest" description="Disordered" evidence="14">
    <location>
        <begin position="88"/>
        <end position="107"/>
    </location>
</feature>
<evidence type="ECO:0000256" key="12">
    <source>
        <dbReference type="PROSITE-ProRule" id="PRU00176"/>
    </source>
</evidence>
<dbReference type="SUPFAM" id="SSF54928">
    <property type="entry name" value="RNA-binding domain, RBD"/>
    <property type="match status" value="1"/>
</dbReference>
<proteinExistence type="predicted"/>
<feature type="compositionally biased region" description="Low complexity" evidence="14">
    <location>
        <begin position="255"/>
        <end position="279"/>
    </location>
</feature>
<evidence type="ECO:0000313" key="18">
    <source>
        <dbReference type="EMBL" id="KAK0739154.1"/>
    </source>
</evidence>
<keyword evidence="19" id="KW-1185">Reference proteome</keyword>
<dbReference type="SMART" id="SM00361">
    <property type="entry name" value="RRM_1"/>
    <property type="match status" value="1"/>
</dbReference>
<accession>A0AA40BRP3</accession>
<reference evidence="18" key="1">
    <citation type="submission" date="2023-06" db="EMBL/GenBank/DDBJ databases">
        <title>Genome-scale phylogeny and comparative genomics of the fungal order Sordariales.</title>
        <authorList>
            <consortium name="Lawrence Berkeley National Laboratory"/>
            <person name="Hensen N."/>
            <person name="Bonometti L."/>
            <person name="Westerberg I."/>
            <person name="Brannstrom I.O."/>
            <person name="Guillou S."/>
            <person name="Cros-Aarteil S."/>
            <person name="Calhoun S."/>
            <person name="Haridas S."/>
            <person name="Kuo A."/>
            <person name="Mondo S."/>
            <person name="Pangilinan J."/>
            <person name="Riley R."/>
            <person name="Labutti K."/>
            <person name="Andreopoulos B."/>
            <person name="Lipzen A."/>
            <person name="Chen C."/>
            <person name="Yanf M."/>
            <person name="Daum C."/>
            <person name="Ng V."/>
            <person name="Clum A."/>
            <person name="Steindorff A."/>
            <person name="Ohm R."/>
            <person name="Martin F."/>
            <person name="Silar P."/>
            <person name="Natvig D."/>
            <person name="Lalanne C."/>
            <person name="Gautier V."/>
            <person name="Ament-Velasquez S.L."/>
            <person name="Kruys A."/>
            <person name="Hutchinson M.I."/>
            <person name="Powell A.J."/>
            <person name="Barry K."/>
            <person name="Miller A.N."/>
            <person name="Grigoriev I.V."/>
            <person name="Debuchy R."/>
            <person name="Gladieux P."/>
            <person name="Thoren M.H."/>
            <person name="Johannesson H."/>
        </authorList>
    </citation>
    <scope>NUCLEOTIDE SEQUENCE</scope>
    <source>
        <strain evidence="18">CBS 540.89</strain>
    </source>
</reference>
<feature type="region of interest" description="Disordered" evidence="14">
    <location>
        <begin position="681"/>
        <end position="786"/>
    </location>
</feature>
<dbReference type="InterPro" id="IPR001841">
    <property type="entry name" value="Znf_RING"/>
</dbReference>
<feature type="compositionally biased region" description="Basic and acidic residues" evidence="14">
    <location>
        <begin position="964"/>
        <end position="1014"/>
    </location>
</feature>
<dbReference type="Pfam" id="PF14570">
    <property type="entry name" value="zf-RING_4"/>
    <property type="match status" value="1"/>
</dbReference>
<dbReference type="GO" id="GO:0030015">
    <property type="term" value="C:CCR4-NOT core complex"/>
    <property type="evidence" value="ECO:0007669"/>
    <property type="project" value="UniProtKB-ARBA"/>
</dbReference>
<feature type="compositionally biased region" description="Basic and acidic residues" evidence="14">
    <location>
        <begin position="284"/>
        <end position="293"/>
    </location>
</feature>
<dbReference type="FunFam" id="3.30.40.10:FF:000006">
    <property type="entry name" value="CCR4-NOT transcription complex subunit 4"/>
    <property type="match status" value="1"/>
</dbReference>
<keyword evidence="3" id="KW-0479">Metal-binding</keyword>
<feature type="compositionally biased region" description="Polar residues" evidence="14">
    <location>
        <begin position="1068"/>
        <end position="1085"/>
    </location>
</feature>
<feature type="compositionally biased region" description="Low complexity" evidence="14">
    <location>
        <begin position="690"/>
        <end position="702"/>
    </location>
</feature>
<dbReference type="Gene3D" id="3.30.40.10">
    <property type="entry name" value="Zinc/RING finger domain, C3HC4 (zinc finger)"/>
    <property type="match status" value="1"/>
</dbReference>
<dbReference type="CDD" id="cd12438">
    <property type="entry name" value="RRM_CNOT4"/>
    <property type="match status" value="1"/>
</dbReference>
<feature type="compositionally biased region" description="Polar residues" evidence="14">
    <location>
        <begin position="603"/>
        <end position="617"/>
    </location>
</feature>
<evidence type="ECO:0000256" key="1">
    <source>
        <dbReference type="ARBA" id="ARBA00004123"/>
    </source>
</evidence>
<feature type="compositionally biased region" description="Basic residues" evidence="14">
    <location>
        <begin position="721"/>
        <end position="731"/>
    </location>
</feature>
<evidence type="ECO:0000259" key="17">
    <source>
        <dbReference type="PROSITE" id="PS50102"/>
    </source>
</evidence>
<feature type="compositionally biased region" description="Polar residues" evidence="14">
    <location>
        <begin position="326"/>
        <end position="337"/>
    </location>
</feature>
<dbReference type="SUPFAM" id="SSF57850">
    <property type="entry name" value="RING/U-box"/>
    <property type="match status" value="1"/>
</dbReference>
<dbReference type="GO" id="GO:0010557">
    <property type="term" value="P:positive regulation of macromolecule biosynthetic process"/>
    <property type="evidence" value="ECO:0007669"/>
    <property type="project" value="UniProtKB-ARBA"/>
</dbReference>
<dbReference type="InterPro" id="IPR034261">
    <property type="entry name" value="CNOT4_RRM"/>
</dbReference>
<feature type="compositionally biased region" description="Low complexity" evidence="14">
    <location>
        <begin position="756"/>
        <end position="774"/>
    </location>
</feature>
<evidence type="ECO:0000256" key="11">
    <source>
        <dbReference type="PROSITE-ProRule" id="PRU00175"/>
    </source>
</evidence>